<dbReference type="PANTHER" id="PTHR33175:SF3">
    <property type="entry name" value="DNA-BINDING PROTEIN HU-BETA"/>
    <property type="match status" value="1"/>
</dbReference>
<dbReference type="InterPro" id="IPR010992">
    <property type="entry name" value="IHF-like_DNA-bd_dom_sf"/>
</dbReference>
<dbReference type="SUPFAM" id="SSF47729">
    <property type="entry name" value="IHF-like DNA-binding proteins"/>
    <property type="match status" value="1"/>
</dbReference>
<protein>
    <submittedName>
        <fullName evidence="3">DNA-binding protein hu homolog</fullName>
    </submittedName>
</protein>
<keyword evidence="1 3" id="KW-0238">DNA-binding</keyword>
<dbReference type="GO" id="GO:0003677">
    <property type="term" value="F:DNA binding"/>
    <property type="evidence" value="ECO:0007669"/>
    <property type="project" value="UniProtKB-KW"/>
</dbReference>
<dbReference type="AlphaFoldDB" id="A0A679CA00"/>
<dbReference type="PANTHER" id="PTHR33175">
    <property type="entry name" value="DNA-BINDING PROTEIN HU"/>
    <property type="match status" value="1"/>
</dbReference>
<dbReference type="SMART" id="SM00411">
    <property type="entry name" value="BHL"/>
    <property type="match status" value="1"/>
</dbReference>
<name>A0A679CA00_9CRYP</name>
<dbReference type="Gene3D" id="4.10.520.10">
    <property type="entry name" value="IHF-like DNA-binding proteins"/>
    <property type="match status" value="1"/>
</dbReference>
<dbReference type="InterPro" id="IPR000119">
    <property type="entry name" value="Hist_DNA-bd"/>
</dbReference>
<geneLocation type="plastid" evidence="3"/>
<gene>
    <name evidence="3" type="primary">hlp</name>
    <name evidence="3" type="ORF">CcuCCAP97952_p039</name>
</gene>
<dbReference type="EMBL" id="LC484192">
    <property type="protein sequence ID" value="BBK20323.1"/>
    <property type="molecule type" value="Genomic_DNA"/>
</dbReference>
<reference evidence="3" key="1">
    <citation type="journal article" date="2020" name="Genome Biol. Evol.">
        <title>Comparative plastid genomics of Cryptomonas species reveals fine-scale genomic responses to loss of photosynthesis.</title>
        <authorList>
            <person name="Tanifuji G."/>
            <person name="Kamikawa R."/>
            <person name="Moore C.E."/>
            <person name="Mills T."/>
            <person name="Onodera N.T."/>
            <person name="Kashiyama Y."/>
            <person name="Archibald J.M."/>
            <person name="Inagaki Y."/>
            <person name="Hashimoto T."/>
        </authorList>
    </citation>
    <scope>NUCLEOTIDE SEQUENCE</scope>
    <source>
        <strain evidence="3">CCAP979/52</strain>
    </source>
</reference>
<sequence length="89" mass="10272">MNKKDLINEVCYTTNLTKKEIDIVLTAILEMIITKVSHGERVRLVGFGSFYKFKKKPTIKSPDTTDMSPKFKVKFSPGKFFKQKINVQN</sequence>
<dbReference type="Pfam" id="PF00216">
    <property type="entry name" value="Bac_DNA_binding"/>
    <property type="match status" value="1"/>
</dbReference>
<accession>A0A679CA00</accession>
<proteinExistence type="inferred from homology"/>
<evidence type="ECO:0000256" key="1">
    <source>
        <dbReference type="ARBA" id="ARBA00023125"/>
    </source>
</evidence>
<evidence type="ECO:0000313" key="3">
    <source>
        <dbReference type="EMBL" id="BBK20323.1"/>
    </source>
</evidence>
<comment type="similarity">
    <text evidence="2">Belongs to the bacterial histone-like protein family.</text>
</comment>
<keyword evidence="3" id="KW-0934">Plastid</keyword>
<organism evidence="3">
    <name type="scientific">Cryptomonas curvata</name>
    <dbReference type="NCBI Taxonomy" id="233186"/>
    <lineage>
        <taxon>Eukaryota</taxon>
        <taxon>Cryptophyceae</taxon>
        <taxon>Cryptomonadales</taxon>
        <taxon>Cryptomonadaceae</taxon>
        <taxon>Cryptomonas</taxon>
    </lineage>
</organism>
<dbReference type="GO" id="GO:0030527">
    <property type="term" value="F:structural constituent of chromatin"/>
    <property type="evidence" value="ECO:0007669"/>
    <property type="project" value="InterPro"/>
</dbReference>
<evidence type="ECO:0000256" key="2">
    <source>
        <dbReference type="RuleBase" id="RU003939"/>
    </source>
</evidence>